<proteinExistence type="predicted"/>
<evidence type="ECO:0000313" key="3">
    <source>
        <dbReference type="EMBL" id="MEA5359342.1"/>
    </source>
</evidence>
<dbReference type="Proteomes" id="UP001304298">
    <property type="component" value="Unassembled WGS sequence"/>
</dbReference>
<feature type="compositionally biased region" description="Basic and acidic residues" evidence="1">
    <location>
        <begin position="25"/>
        <end position="34"/>
    </location>
</feature>
<feature type="transmembrane region" description="Helical" evidence="2">
    <location>
        <begin position="109"/>
        <end position="130"/>
    </location>
</feature>
<evidence type="ECO:0008006" key="5">
    <source>
        <dbReference type="Google" id="ProtNLM"/>
    </source>
</evidence>
<feature type="transmembrane region" description="Helical" evidence="2">
    <location>
        <begin position="47"/>
        <end position="69"/>
    </location>
</feature>
<keyword evidence="2" id="KW-0472">Membrane</keyword>
<evidence type="ECO:0000256" key="1">
    <source>
        <dbReference type="SAM" id="MobiDB-lite"/>
    </source>
</evidence>
<comment type="caution">
    <text evidence="3">The sequence shown here is derived from an EMBL/GenBank/DDBJ whole genome shotgun (WGS) entry which is preliminary data.</text>
</comment>
<dbReference type="RefSeq" id="WP_323324550.1">
    <property type="nucleotide sequence ID" value="NZ_JAYFSI010000001.1"/>
</dbReference>
<name>A0ABU5QZJ4_9PSEU</name>
<accession>A0ABU5QZJ4</accession>
<gene>
    <name evidence="3" type="ORF">VA596_07330</name>
</gene>
<reference evidence="3 4" key="1">
    <citation type="submission" date="2023-12" db="EMBL/GenBank/DDBJ databases">
        <title>Amycolatopsis sp. V23-08.</title>
        <authorList>
            <person name="Somphong A."/>
        </authorList>
    </citation>
    <scope>NUCLEOTIDE SEQUENCE [LARGE SCALE GENOMIC DNA]</scope>
    <source>
        <strain evidence="3 4">V23-08</strain>
    </source>
</reference>
<keyword evidence="2" id="KW-1133">Transmembrane helix</keyword>
<evidence type="ECO:0000256" key="2">
    <source>
        <dbReference type="SAM" id="Phobius"/>
    </source>
</evidence>
<dbReference type="EMBL" id="JAYFSI010000001">
    <property type="protein sequence ID" value="MEA5359342.1"/>
    <property type="molecule type" value="Genomic_DNA"/>
</dbReference>
<evidence type="ECO:0000313" key="4">
    <source>
        <dbReference type="Proteomes" id="UP001304298"/>
    </source>
</evidence>
<keyword evidence="4" id="KW-1185">Reference proteome</keyword>
<protein>
    <recommendedName>
        <fullName evidence="5">YGGT family protein</fullName>
    </recommendedName>
</protein>
<sequence>MAEHAESSASSSSSSTSSSTSSEDTETRVARRAPVDWRRAGGKVANAVASIVRWVGLIFAAILVIHVIFTVGSANPDNGIVSFVHSWADGLALGFSDLFTPSDAKLRVLVNYGIAAIFWLVVSGILAKVIRRVGGAS</sequence>
<organism evidence="3 4">
    <name type="scientific">Amycolatopsis heterodermiae</name>
    <dbReference type="NCBI Taxonomy" id="3110235"/>
    <lineage>
        <taxon>Bacteria</taxon>
        <taxon>Bacillati</taxon>
        <taxon>Actinomycetota</taxon>
        <taxon>Actinomycetes</taxon>
        <taxon>Pseudonocardiales</taxon>
        <taxon>Pseudonocardiaceae</taxon>
        <taxon>Amycolatopsis</taxon>
    </lineage>
</organism>
<keyword evidence="2" id="KW-0812">Transmembrane</keyword>
<feature type="region of interest" description="Disordered" evidence="1">
    <location>
        <begin position="1"/>
        <end position="34"/>
    </location>
</feature>
<feature type="compositionally biased region" description="Low complexity" evidence="1">
    <location>
        <begin position="7"/>
        <end position="22"/>
    </location>
</feature>